<feature type="transmembrane region" description="Helical" evidence="2">
    <location>
        <begin position="135"/>
        <end position="153"/>
    </location>
</feature>
<dbReference type="AlphaFoldDB" id="A0A4Q7ZT28"/>
<reference evidence="3 4" key="1">
    <citation type="submission" date="2019-02" db="EMBL/GenBank/DDBJ databases">
        <title>Sequencing the genomes of 1000 actinobacteria strains.</title>
        <authorList>
            <person name="Klenk H.-P."/>
        </authorList>
    </citation>
    <scope>NUCLEOTIDE SEQUENCE [LARGE SCALE GENOMIC DNA]</scope>
    <source>
        <strain evidence="3 4">DSM 45162</strain>
    </source>
</reference>
<feature type="region of interest" description="Disordered" evidence="1">
    <location>
        <begin position="157"/>
        <end position="246"/>
    </location>
</feature>
<keyword evidence="2" id="KW-0472">Membrane</keyword>
<evidence type="ECO:0000256" key="1">
    <source>
        <dbReference type="SAM" id="MobiDB-lite"/>
    </source>
</evidence>
<name>A0A4Q7ZT28_9ACTN</name>
<comment type="caution">
    <text evidence="3">The sequence shown here is derived from an EMBL/GenBank/DDBJ whole genome shotgun (WGS) entry which is preliminary data.</text>
</comment>
<keyword evidence="2" id="KW-1133">Transmembrane helix</keyword>
<proteinExistence type="predicted"/>
<dbReference type="RefSeq" id="WP_130512739.1">
    <property type="nucleotide sequence ID" value="NZ_SHKY01000001.1"/>
</dbReference>
<dbReference type="EMBL" id="SHKY01000001">
    <property type="protein sequence ID" value="RZU54378.1"/>
    <property type="molecule type" value="Genomic_DNA"/>
</dbReference>
<sequence length="246" mass="24812">MALISVRRHPARVAVVLALLALAVGVLFLTARGASSQPSAAAGSALSLRWTGQQDDLEIVAVGYRKREIAQVRVGSAAWRDVRADDNGTVRLTVPVDGAAAGTTVVVDGRAVAGGSRSLVSGVPPVVAARGPADLVPWLVAGVLVLIAAAAAFSHRRPAGGAQPDGPNHAGLPYGLNHAGLPDGLNHGGLPGEPGRACRAGSGTRGPRHAAPALELPGRWHPGAHRRPVGGGSPADTRPTGVMTTL</sequence>
<evidence type="ECO:0000256" key="2">
    <source>
        <dbReference type="SAM" id="Phobius"/>
    </source>
</evidence>
<evidence type="ECO:0000313" key="4">
    <source>
        <dbReference type="Proteomes" id="UP000292564"/>
    </source>
</evidence>
<evidence type="ECO:0008006" key="5">
    <source>
        <dbReference type="Google" id="ProtNLM"/>
    </source>
</evidence>
<keyword evidence="2" id="KW-0812">Transmembrane</keyword>
<dbReference type="OrthoDB" id="3395599at2"/>
<dbReference type="Proteomes" id="UP000292564">
    <property type="component" value="Unassembled WGS sequence"/>
</dbReference>
<protein>
    <recommendedName>
        <fullName evidence="5">MYXO-CTERM domain-containing protein</fullName>
    </recommendedName>
</protein>
<evidence type="ECO:0000313" key="3">
    <source>
        <dbReference type="EMBL" id="RZU54378.1"/>
    </source>
</evidence>
<organism evidence="3 4">
    <name type="scientific">Krasilnikovia cinnamomea</name>
    <dbReference type="NCBI Taxonomy" id="349313"/>
    <lineage>
        <taxon>Bacteria</taxon>
        <taxon>Bacillati</taxon>
        <taxon>Actinomycetota</taxon>
        <taxon>Actinomycetes</taxon>
        <taxon>Micromonosporales</taxon>
        <taxon>Micromonosporaceae</taxon>
        <taxon>Krasilnikovia</taxon>
    </lineage>
</organism>
<accession>A0A4Q7ZT28</accession>
<keyword evidence="4" id="KW-1185">Reference proteome</keyword>
<gene>
    <name evidence="3" type="ORF">EV385_6329</name>
</gene>